<reference evidence="1" key="1">
    <citation type="submission" date="2021-01" db="EMBL/GenBank/DDBJ databases">
        <title>Whole genome shotgun sequence of Rhizocola hellebori NBRC 109834.</title>
        <authorList>
            <person name="Komaki H."/>
            <person name="Tamura T."/>
        </authorList>
    </citation>
    <scope>NUCLEOTIDE SEQUENCE</scope>
    <source>
        <strain evidence="1">NBRC 109834</strain>
    </source>
</reference>
<proteinExistence type="predicted"/>
<dbReference type="RefSeq" id="WP_203910073.1">
    <property type="nucleotide sequence ID" value="NZ_BONY01000025.1"/>
</dbReference>
<name>A0A8J3Q979_9ACTN</name>
<evidence type="ECO:0000313" key="2">
    <source>
        <dbReference type="Proteomes" id="UP000612899"/>
    </source>
</evidence>
<comment type="caution">
    <text evidence="1">The sequence shown here is derived from an EMBL/GenBank/DDBJ whole genome shotgun (WGS) entry which is preliminary data.</text>
</comment>
<accession>A0A8J3Q979</accession>
<sequence length="402" mass="42105">MDGTTKTVTTVEDLVAATQDESMQHILIEGELRRVPPIALQRGVTLTGRSPSSTLAFAEGVDGVQLHGDNAVSRLGLHTEPTRRSIFLDPAASGSFHLVDLTVTGQVDLATSAGHFLVDGLHITQADIRHRRERPELSGVGAMQGAFTLWNTDPRSVVTGTIRRVSAGSEQNPIRGSGVLVAGRLEIDLLETGSIHTDGGIPDGTTDAISGGVFVVHEAHVETVRNIGPVTSLGTNDMLLDNWGRVDRWIAQAPLTSFGRSGVGFVNFGTVDELRILAPIETHGVGARGFNVYHLEGHPDASVGTAEFDSITTHGDAAIGIQIAQPIGRLTIHKGIRTHGGEGESLVKGVLTKLSAHALSVQRGGVIAELEVGGTLTSTGEGVVPLHVLGEIKSARLAGGLS</sequence>
<gene>
    <name evidence="1" type="ORF">Rhe02_43230</name>
</gene>
<organism evidence="1 2">
    <name type="scientific">Rhizocola hellebori</name>
    <dbReference type="NCBI Taxonomy" id="1392758"/>
    <lineage>
        <taxon>Bacteria</taxon>
        <taxon>Bacillati</taxon>
        <taxon>Actinomycetota</taxon>
        <taxon>Actinomycetes</taxon>
        <taxon>Micromonosporales</taxon>
        <taxon>Micromonosporaceae</taxon>
        <taxon>Rhizocola</taxon>
    </lineage>
</organism>
<evidence type="ECO:0000313" key="1">
    <source>
        <dbReference type="EMBL" id="GIH06256.1"/>
    </source>
</evidence>
<protein>
    <submittedName>
        <fullName evidence="1">Uncharacterized protein</fullName>
    </submittedName>
</protein>
<dbReference type="AlphaFoldDB" id="A0A8J3Q979"/>
<dbReference type="Proteomes" id="UP000612899">
    <property type="component" value="Unassembled WGS sequence"/>
</dbReference>
<keyword evidence="2" id="KW-1185">Reference proteome</keyword>
<dbReference type="EMBL" id="BONY01000025">
    <property type="protein sequence ID" value="GIH06256.1"/>
    <property type="molecule type" value="Genomic_DNA"/>
</dbReference>